<evidence type="ECO:0000256" key="4">
    <source>
        <dbReference type="ARBA" id="ARBA00023125"/>
    </source>
</evidence>
<evidence type="ECO:0000256" key="5">
    <source>
        <dbReference type="ARBA" id="ARBA00023163"/>
    </source>
</evidence>
<dbReference type="GO" id="GO:0003677">
    <property type="term" value="F:DNA binding"/>
    <property type="evidence" value="ECO:0007669"/>
    <property type="project" value="UniProtKB-KW"/>
</dbReference>
<keyword evidence="9" id="KW-1185">Reference proteome</keyword>
<dbReference type="Proteomes" id="UP000729402">
    <property type="component" value="Unassembled WGS sequence"/>
</dbReference>
<reference evidence="8" key="1">
    <citation type="journal article" date="2021" name="bioRxiv">
        <title>Whole Genome Assembly and Annotation of Northern Wild Rice, Zizania palustris L., Supports a Whole Genome Duplication in the Zizania Genus.</title>
        <authorList>
            <person name="Haas M."/>
            <person name="Kono T."/>
            <person name="Macchietto M."/>
            <person name="Millas R."/>
            <person name="McGilp L."/>
            <person name="Shao M."/>
            <person name="Duquette J."/>
            <person name="Hirsch C.N."/>
            <person name="Kimball J."/>
        </authorList>
    </citation>
    <scope>NUCLEOTIDE SEQUENCE</scope>
    <source>
        <tissue evidence="8">Fresh leaf tissue</tissue>
    </source>
</reference>
<keyword evidence="5" id="KW-0804">Transcription</keyword>
<keyword evidence="4" id="KW-0238">DNA-binding</keyword>
<dbReference type="OrthoDB" id="6270329at2759"/>
<protein>
    <recommendedName>
        <fullName evidence="7">RWP-RK domain-containing protein</fullName>
    </recommendedName>
</protein>
<evidence type="ECO:0000256" key="3">
    <source>
        <dbReference type="ARBA" id="ARBA00023054"/>
    </source>
</evidence>
<comment type="caution">
    <text evidence="8">The sequence shown here is derived from an EMBL/GenBank/DDBJ whole genome shotgun (WGS) entry which is preliminary data.</text>
</comment>
<organism evidence="8 9">
    <name type="scientific">Zizania palustris</name>
    <name type="common">Northern wild rice</name>
    <dbReference type="NCBI Taxonomy" id="103762"/>
    <lineage>
        <taxon>Eukaryota</taxon>
        <taxon>Viridiplantae</taxon>
        <taxon>Streptophyta</taxon>
        <taxon>Embryophyta</taxon>
        <taxon>Tracheophyta</taxon>
        <taxon>Spermatophyta</taxon>
        <taxon>Magnoliopsida</taxon>
        <taxon>Liliopsida</taxon>
        <taxon>Poales</taxon>
        <taxon>Poaceae</taxon>
        <taxon>BOP clade</taxon>
        <taxon>Oryzoideae</taxon>
        <taxon>Oryzeae</taxon>
        <taxon>Zizaniinae</taxon>
        <taxon>Zizania</taxon>
    </lineage>
</organism>
<reference evidence="8" key="2">
    <citation type="submission" date="2021-02" db="EMBL/GenBank/DDBJ databases">
        <authorList>
            <person name="Kimball J.A."/>
            <person name="Haas M.W."/>
            <person name="Macchietto M."/>
            <person name="Kono T."/>
            <person name="Duquette J."/>
            <person name="Shao M."/>
        </authorList>
    </citation>
    <scope>NUCLEOTIDE SEQUENCE</scope>
    <source>
        <tissue evidence="8">Fresh leaf tissue</tissue>
    </source>
</reference>
<dbReference type="Pfam" id="PF02042">
    <property type="entry name" value="RWP-RK"/>
    <property type="match status" value="1"/>
</dbReference>
<comment type="function">
    <text evidence="1">Putative transcription factor.</text>
</comment>
<evidence type="ECO:0000256" key="1">
    <source>
        <dbReference type="ARBA" id="ARBA00004049"/>
    </source>
</evidence>
<dbReference type="InterPro" id="IPR044607">
    <property type="entry name" value="RKD-like"/>
</dbReference>
<evidence type="ECO:0000259" key="7">
    <source>
        <dbReference type="PROSITE" id="PS51519"/>
    </source>
</evidence>
<keyword evidence="3" id="KW-0175">Coiled coil</keyword>
<dbReference type="PROSITE" id="PS51519">
    <property type="entry name" value="RWP_RK"/>
    <property type="match status" value="1"/>
</dbReference>
<evidence type="ECO:0000313" key="9">
    <source>
        <dbReference type="Proteomes" id="UP000729402"/>
    </source>
</evidence>
<dbReference type="InterPro" id="IPR003035">
    <property type="entry name" value="RWP-RK_dom"/>
</dbReference>
<feature type="domain" description="RWP-RK" evidence="7">
    <location>
        <begin position="99"/>
        <end position="183"/>
    </location>
</feature>
<proteinExistence type="predicted"/>
<evidence type="ECO:0000313" key="8">
    <source>
        <dbReference type="EMBL" id="KAG8092740.1"/>
    </source>
</evidence>
<gene>
    <name evidence="8" type="ORF">GUJ93_ZPchr0012g20543</name>
</gene>
<dbReference type="EMBL" id="JAAALK010000080">
    <property type="protein sequence ID" value="KAG8092740.1"/>
    <property type="molecule type" value="Genomic_DNA"/>
</dbReference>
<name>A0A8J6BTT6_ZIZPA</name>
<sequence length="238" mass="27863">MEPNQLEHSLWPFCTSLLPDNYLLEEDELFSSISLPSFHSQPVCSPIMQRNVLQDEFNVIFEDDVLRYWDEMEQSGNKGEESEKEELLPVLCYDDEKGATSKIMRGDDVRSEEKALTFELVSQYFYMPITQAARELNVGLTLLKKKCRELGIPRWPHRKMKSLQTLISNVQMLQEATKADSEEQLSMLVEMLQQERKLMEQKPYVQLEEKTKRLRQACFKANYKKRRLLALEAGDSSR</sequence>
<evidence type="ECO:0000256" key="2">
    <source>
        <dbReference type="ARBA" id="ARBA00023015"/>
    </source>
</evidence>
<dbReference type="PANTHER" id="PTHR46373:SF28">
    <property type="entry name" value="OS06G0228950 PROTEIN"/>
    <property type="match status" value="1"/>
</dbReference>
<keyword evidence="2" id="KW-0805">Transcription regulation</keyword>
<evidence type="ECO:0000256" key="6">
    <source>
        <dbReference type="ARBA" id="ARBA00023242"/>
    </source>
</evidence>
<dbReference type="GO" id="GO:0003700">
    <property type="term" value="F:DNA-binding transcription factor activity"/>
    <property type="evidence" value="ECO:0007669"/>
    <property type="project" value="InterPro"/>
</dbReference>
<keyword evidence="6" id="KW-0539">Nucleus</keyword>
<accession>A0A8J6BTT6</accession>
<dbReference type="AlphaFoldDB" id="A0A8J6BTT6"/>
<dbReference type="PANTHER" id="PTHR46373">
    <property type="entry name" value="PROTEIN RKD4"/>
    <property type="match status" value="1"/>
</dbReference>